<sequence length="170" mass="19463">MKNFSFPLNLWGLISSPVAQRIPAKPAPEQGERLVLDFLRILSEGQSEAVKALLSPEFRAHEPAENKISTADELLFDWERTRSQYVHQRFDVRHSAVFSVFGDIDRDKYVYVQADCLRLKSNNRLLKSTPFELIARLEGNRISHALFCFGRSRAFDSLSSVQHARSLTVK</sequence>
<dbReference type="RefSeq" id="WP_132113593.1">
    <property type="nucleotide sequence ID" value="NZ_SMJU01000001.1"/>
</dbReference>
<evidence type="ECO:0000313" key="2">
    <source>
        <dbReference type="Proteomes" id="UP000295706"/>
    </source>
</evidence>
<accession>A0A4R4KKY0</accession>
<dbReference type="EMBL" id="SMJU01000001">
    <property type="protein sequence ID" value="TDB68967.1"/>
    <property type="molecule type" value="Genomic_DNA"/>
</dbReference>
<dbReference type="Proteomes" id="UP000295706">
    <property type="component" value="Unassembled WGS sequence"/>
</dbReference>
<evidence type="ECO:0008006" key="3">
    <source>
        <dbReference type="Google" id="ProtNLM"/>
    </source>
</evidence>
<protein>
    <recommendedName>
        <fullName evidence="3">Nuclear transport factor 2 family protein</fullName>
    </recommendedName>
</protein>
<proteinExistence type="predicted"/>
<comment type="caution">
    <text evidence="1">The sequence shown here is derived from an EMBL/GenBank/DDBJ whole genome shotgun (WGS) entry which is preliminary data.</text>
</comment>
<name>A0A4R4KKY0_9BACT</name>
<reference evidence="1 2" key="1">
    <citation type="submission" date="2019-02" db="EMBL/GenBank/DDBJ databases">
        <title>Arundinibacter roseus gen. nov., sp. nov., a new member of the family Cytophagaceae.</title>
        <authorList>
            <person name="Szuroczki S."/>
            <person name="Khayer B."/>
            <person name="Sproer C."/>
            <person name="Toumi M."/>
            <person name="Szabo A."/>
            <person name="Felfoldi T."/>
            <person name="Schumann P."/>
            <person name="Toth E."/>
        </authorList>
    </citation>
    <scope>NUCLEOTIDE SEQUENCE [LARGE SCALE GENOMIC DNA]</scope>
    <source>
        <strain evidence="1 2">DMA-k-7a</strain>
    </source>
</reference>
<keyword evidence="2" id="KW-1185">Reference proteome</keyword>
<organism evidence="1 2">
    <name type="scientific">Arundinibacter roseus</name>
    <dbReference type="NCBI Taxonomy" id="2070510"/>
    <lineage>
        <taxon>Bacteria</taxon>
        <taxon>Pseudomonadati</taxon>
        <taxon>Bacteroidota</taxon>
        <taxon>Cytophagia</taxon>
        <taxon>Cytophagales</taxon>
        <taxon>Spirosomataceae</taxon>
        <taxon>Arundinibacter</taxon>
    </lineage>
</organism>
<dbReference type="AlphaFoldDB" id="A0A4R4KKY0"/>
<evidence type="ECO:0000313" key="1">
    <source>
        <dbReference type="EMBL" id="TDB68967.1"/>
    </source>
</evidence>
<gene>
    <name evidence="1" type="ORF">EZE20_01105</name>
</gene>